<proteinExistence type="predicted"/>
<dbReference type="EMBL" id="CP041742">
    <property type="protein sequence ID" value="QDQ74079.1"/>
    <property type="molecule type" value="Genomic_DNA"/>
</dbReference>
<dbReference type="InterPro" id="IPR011659">
    <property type="entry name" value="WD40"/>
</dbReference>
<feature type="region of interest" description="Disordered" evidence="1">
    <location>
        <begin position="1"/>
        <end position="61"/>
    </location>
</feature>
<sequence>MATSSKASGFGSRGSMHSIPGGRHFKDTKTAVRGGPKLFPSFPSEAQRWPQDPRCRAREPDRTGISGLQIKEIAMNRKQKRLVLALAAFVSLDAAATPHFGAWQDPVPAPGVNTAAAEGCPIESPTGRNLYFMSTRDGGQGSLDNWRADWNAALKAWNPAENLGAVVNSTAADYCPTPLPGKWLLFVSSRENSEDCTACIPTPTPPAGSPPAGDLFLTRENPAKGWATPVHLNSYPDGPNTRGWEYSPSVVETAEGTFLFFSSDGYADSQGQDIYMSRQRDDGSFGPGEKVVELSTTADDRMPNVRRDGLEIVFSSSRGGSGQDIYASTRPDTASPWSPPTLIPNPNINTPGSETRATLSGDGRRLYFGRKVDSNDPGDIFVSKRTRER</sequence>
<dbReference type="Gene3D" id="2.120.10.30">
    <property type="entry name" value="TolB, C-terminal domain"/>
    <property type="match status" value="1"/>
</dbReference>
<accession>A0A516V6B2</accession>
<evidence type="ECO:0000313" key="3">
    <source>
        <dbReference type="Proteomes" id="UP000315891"/>
    </source>
</evidence>
<name>A0A516V6B2_9GAMM</name>
<dbReference type="AlphaFoldDB" id="A0A516V6B2"/>
<keyword evidence="3" id="KW-1185">Reference proteome</keyword>
<feature type="region of interest" description="Disordered" evidence="1">
    <location>
        <begin position="368"/>
        <end position="389"/>
    </location>
</feature>
<dbReference type="InterPro" id="IPR011042">
    <property type="entry name" value="6-blade_b-propeller_TolB-like"/>
</dbReference>
<reference evidence="2 3" key="1">
    <citation type="submission" date="2019-07" db="EMBL/GenBank/DDBJ databases">
        <title>Lysobacter weifangensis sp. nov., isolated from bensulfuron-methyl contaminated farmland soil.</title>
        <authorList>
            <person name="Zhao H."/>
        </authorList>
    </citation>
    <scope>NUCLEOTIDE SEQUENCE [LARGE SCALE GENOMIC DNA]</scope>
    <source>
        <strain evidence="2 3">CC-Bw-6</strain>
    </source>
</reference>
<evidence type="ECO:0000256" key="1">
    <source>
        <dbReference type="SAM" id="MobiDB-lite"/>
    </source>
</evidence>
<dbReference type="Pfam" id="PF07676">
    <property type="entry name" value="PD40"/>
    <property type="match status" value="2"/>
</dbReference>
<protein>
    <recommendedName>
        <fullName evidence="4">Exo-alpha-sialidase</fullName>
    </recommendedName>
</protein>
<dbReference type="SUPFAM" id="SSF69304">
    <property type="entry name" value="Tricorn protease N-terminal domain"/>
    <property type="match status" value="1"/>
</dbReference>
<dbReference type="Proteomes" id="UP000315891">
    <property type="component" value="Chromosome"/>
</dbReference>
<feature type="compositionally biased region" description="Basic and acidic residues" evidence="1">
    <location>
        <begin position="51"/>
        <end position="61"/>
    </location>
</feature>
<gene>
    <name evidence="2" type="ORF">FNZ56_09400</name>
</gene>
<organism evidence="2 3">
    <name type="scientific">Pseudoluteimonas lycopersici</name>
    <dbReference type="NCBI Taxonomy" id="1324796"/>
    <lineage>
        <taxon>Bacteria</taxon>
        <taxon>Pseudomonadati</taxon>
        <taxon>Pseudomonadota</taxon>
        <taxon>Gammaproteobacteria</taxon>
        <taxon>Lysobacterales</taxon>
        <taxon>Lysobacteraceae</taxon>
        <taxon>Pseudoluteimonas</taxon>
    </lineage>
</organism>
<evidence type="ECO:0008006" key="4">
    <source>
        <dbReference type="Google" id="ProtNLM"/>
    </source>
</evidence>
<dbReference type="OrthoDB" id="9809364at2"/>
<evidence type="ECO:0000313" key="2">
    <source>
        <dbReference type="EMBL" id="QDQ74079.1"/>
    </source>
</evidence>